<evidence type="ECO:0000313" key="2">
    <source>
        <dbReference type="Proteomes" id="UP001458880"/>
    </source>
</evidence>
<dbReference type="Proteomes" id="UP001458880">
    <property type="component" value="Unassembled WGS sequence"/>
</dbReference>
<keyword evidence="2" id="KW-1185">Reference proteome</keyword>
<feature type="non-terminal residue" evidence="1">
    <location>
        <position position="271"/>
    </location>
</feature>
<dbReference type="EMBL" id="JASPKY010001447">
    <property type="protein sequence ID" value="KAK9674861.1"/>
    <property type="molecule type" value="Genomic_DNA"/>
</dbReference>
<sequence length="271" mass="30777">MPESVSASKNKSEVVAEIDNIIKSLKRTFEAKDFGKLETFIGADVTQVASSYSFLDRQKLDIHSLRLSKLITCDFGLPQSTDKDIEDSVKDKVLYKQSNLKERHSIQSDTDGPLGQSIIPYPSATFTIKNVAHFSSYIAYRRQLRDNSNPFAMPERRFTELFRLTIRLAHFLVDFLTPHLAISGNEVADSLAKAASCEKTSEKMLIPYTDYLKTLKEHQLAAWQEEYTTAYERSVLRGSGIFISEDLTVNRYNKYKSVSKKVGPGNVWVRD</sequence>
<name>A0AAW1HF97_POPJA</name>
<proteinExistence type="predicted"/>
<dbReference type="AlphaFoldDB" id="A0AAW1HF97"/>
<comment type="caution">
    <text evidence="1">The sequence shown here is derived from an EMBL/GenBank/DDBJ whole genome shotgun (WGS) entry which is preliminary data.</text>
</comment>
<reference evidence="1 2" key="1">
    <citation type="journal article" date="2024" name="BMC Genomics">
        <title>De novo assembly and annotation of Popillia japonica's genome with initial clues to its potential as an invasive pest.</title>
        <authorList>
            <person name="Cucini C."/>
            <person name="Boschi S."/>
            <person name="Funari R."/>
            <person name="Cardaioli E."/>
            <person name="Iannotti N."/>
            <person name="Marturano G."/>
            <person name="Paoli F."/>
            <person name="Bruttini M."/>
            <person name="Carapelli A."/>
            <person name="Frati F."/>
            <person name="Nardi F."/>
        </authorList>
    </citation>
    <scope>NUCLEOTIDE SEQUENCE [LARGE SCALE GENOMIC DNA]</scope>
    <source>
        <strain evidence="1">DMR45628</strain>
    </source>
</reference>
<accession>A0AAW1HF97</accession>
<evidence type="ECO:0000313" key="1">
    <source>
        <dbReference type="EMBL" id="KAK9674861.1"/>
    </source>
</evidence>
<organism evidence="1 2">
    <name type="scientific">Popillia japonica</name>
    <name type="common">Japanese beetle</name>
    <dbReference type="NCBI Taxonomy" id="7064"/>
    <lineage>
        <taxon>Eukaryota</taxon>
        <taxon>Metazoa</taxon>
        <taxon>Ecdysozoa</taxon>
        <taxon>Arthropoda</taxon>
        <taxon>Hexapoda</taxon>
        <taxon>Insecta</taxon>
        <taxon>Pterygota</taxon>
        <taxon>Neoptera</taxon>
        <taxon>Endopterygota</taxon>
        <taxon>Coleoptera</taxon>
        <taxon>Polyphaga</taxon>
        <taxon>Scarabaeiformia</taxon>
        <taxon>Scarabaeidae</taxon>
        <taxon>Rutelinae</taxon>
        <taxon>Popillia</taxon>
    </lineage>
</organism>
<protein>
    <submittedName>
        <fullName evidence="1">Uncharacterized protein</fullName>
    </submittedName>
</protein>
<gene>
    <name evidence="1" type="ORF">QE152_g40798</name>
</gene>